<proteinExistence type="predicted"/>
<dbReference type="Proteomes" id="UP000815677">
    <property type="component" value="Unassembled WGS sequence"/>
</dbReference>
<evidence type="ECO:0000313" key="2">
    <source>
        <dbReference type="Proteomes" id="UP000815677"/>
    </source>
</evidence>
<evidence type="ECO:0000313" key="1">
    <source>
        <dbReference type="EMBL" id="GAT55284.1"/>
    </source>
</evidence>
<accession>A0ABQ0LX37</accession>
<dbReference type="EMBL" id="DF848950">
    <property type="protein sequence ID" value="GAT55284.1"/>
    <property type="molecule type" value="Genomic_DNA"/>
</dbReference>
<reference evidence="1" key="1">
    <citation type="submission" date="2014-09" db="EMBL/GenBank/DDBJ databases">
        <title>Genome sequence of the luminous mushroom Mycena chlorophos for searching fungal bioluminescence genes.</title>
        <authorList>
            <person name="Tanaka Y."/>
            <person name="Kasuga D."/>
            <person name="Oba Y."/>
            <person name="Hase S."/>
            <person name="Sato K."/>
            <person name="Oba Y."/>
            <person name="Sakakibara Y."/>
        </authorList>
    </citation>
    <scope>NUCLEOTIDE SEQUENCE</scope>
</reference>
<protein>
    <recommendedName>
        <fullName evidence="3">F-box domain-containing protein</fullName>
    </recommendedName>
</protein>
<gene>
    <name evidence="1" type="ORF">MCHLO_12068</name>
</gene>
<sequence>MVPYLLVDLARRFFKLPFRLIPSEEPEPALASSTSFQSTGLGPFPLEIWRQVWAYVVILEGSRSTDLVDAFNPMFTSEHPGFMDHPSYSSFQRDLIALSLVHRLWAREIRRMSLEYLQISSVAQLEAIFVVLDAEPAAQLGQAVRRIDVVVSKLEEDGLIAHLVRLLSRTPQLRTFVHCVDSASAGVSTPSSVLRVLAEYCGPSLRRIEWGTLANAPQQQDLVKLLQCSPLLASLRLIRLASSESFSPPPDICSQLRTLSLGLDLESDGPVVVASPPSWQRFLAAFASMPESLPQLVRFEADQCTSSVVDFCSAHGAKIHYFRAAVWPGETDNFTQAIEHMPALRNLVVVLTSGRVVFPRRHPSLQQICIDSLVSAAHSTCYEVPDNVQEPQRQALVNVFRAVEKLDAPLEVLRLQNNGNLARFRISRTQDISNGLMLKTWAVRFKASRSCMLFCDKDGVSFFS</sequence>
<keyword evidence="2" id="KW-1185">Reference proteome</keyword>
<name>A0ABQ0LX37_MYCCL</name>
<organism evidence="1 2">
    <name type="scientific">Mycena chlorophos</name>
    <name type="common">Agaric fungus</name>
    <name type="synonym">Agaricus chlorophos</name>
    <dbReference type="NCBI Taxonomy" id="658473"/>
    <lineage>
        <taxon>Eukaryota</taxon>
        <taxon>Fungi</taxon>
        <taxon>Dikarya</taxon>
        <taxon>Basidiomycota</taxon>
        <taxon>Agaricomycotina</taxon>
        <taxon>Agaricomycetes</taxon>
        <taxon>Agaricomycetidae</taxon>
        <taxon>Agaricales</taxon>
        <taxon>Marasmiineae</taxon>
        <taxon>Mycenaceae</taxon>
        <taxon>Mycena</taxon>
    </lineage>
</organism>
<evidence type="ECO:0008006" key="3">
    <source>
        <dbReference type="Google" id="ProtNLM"/>
    </source>
</evidence>